<sequence>VYYWSDGRLMSVPVDGGEVAEHYACPRGYRPTALSISSCGRYLAFAYAEQMPTSTDTGKIYSSQAERMYQCPRSVVIRLDLSENVAQALYGEPAWYSHVSISPVDPNVVMFCHEGPWLLVQRIWIAWADTQEVWPLLKTRRLLGQCGHEYFTGTGKVMTQYAERDTVDQYPWRHANVLLNPDGSDERKFWYQGPQPMHVQTSHHDGTLMTGDCGRRTDIHDAEGSAMMSLIRLVDDRSEMTPLCRHGSSWTGHRSHPHPVFWPDDRWVLFDSDRGGRCNVYRVQVPS</sequence>
<dbReference type="Gene3D" id="2.130.10.10">
    <property type="entry name" value="YVTN repeat-like/Quinoprotein amine dehydrogenase"/>
    <property type="match status" value="1"/>
</dbReference>
<feature type="domain" description="Oligogalacturonate lyase" evidence="1">
    <location>
        <begin position="65"/>
        <end position="286"/>
    </location>
</feature>
<dbReference type="EMBL" id="LAZR01051568">
    <property type="protein sequence ID" value="KKK84869.1"/>
    <property type="molecule type" value="Genomic_DNA"/>
</dbReference>
<organism evidence="2">
    <name type="scientific">marine sediment metagenome</name>
    <dbReference type="NCBI Taxonomy" id="412755"/>
    <lineage>
        <taxon>unclassified sequences</taxon>
        <taxon>metagenomes</taxon>
        <taxon>ecological metagenomes</taxon>
    </lineage>
</organism>
<proteinExistence type="predicted"/>
<dbReference type="InterPro" id="IPR027946">
    <property type="entry name" value="Ogl_dom"/>
</dbReference>
<comment type="caution">
    <text evidence="2">The sequence shown here is derived from an EMBL/GenBank/DDBJ whole genome shotgun (WGS) entry which is preliminary data.</text>
</comment>
<evidence type="ECO:0000259" key="1">
    <source>
        <dbReference type="Pfam" id="PF14583"/>
    </source>
</evidence>
<accession>A0A0F9B2Q2</accession>
<protein>
    <recommendedName>
        <fullName evidence="1">Oligogalacturonate lyase domain-containing protein</fullName>
    </recommendedName>
</protein>
<reference evidence="2" key="1">
    <citation type="journal article" date="2015" name="Nature">
        <title>Complex archaea that bridge the gap between prokaryotes and eukaryotes.</title>
        <authorList>
            <person name="Spang A."/>
            <person name="Saw J.H."/>
            <person name="Jorgensen S.L."/>
            <person name="Zaremba-Niedzwiedzka K."/>
            <person name="Martijn J."/>
            <person name="Lind A.E."/>
            <person name="van Eijk R."/>
            <person name="Schleper C."/>
            <person name="Guy L."/>
            <person name="Ettema T.J."/>
        </authorList>
    </citation>
    <scope>NUCLEOTIDE SEQUENCE</scope>
</reference>
<feature type="non-terminal residue" evidence="2">
    <location>
        <position position="1"/>
    </location>
</feature>
<dbReference type="AlphaFoldDB" id="A0A0F9B2Q2"/>
<gene>
    <name evidence="2" type="ORF">LCGC14_2778990</name>
</gene>
<dbReference type="GO" id="GO:0045490">
    <property type="term" value="P:pectin catabolic process"/>
    <property type="evidence" value="ECO:0007669"/>
    <property type="project" value="InterPro"/>
</dbReference>
<dbReference type="Pfam" id="PF14583">
    <property type="entry name" value="Pectate_lyase22"/>
    <property type="match status" value="1"/>
</dbReference>
<dbReference type="SUPFAM" id="SSF82171">
    <property type="entry name" value="DPP6 N-terminal domain-like"/>
    <property type="match status" value="1"/>
</dbReference>
<dbReference type="GO" id="GO:0047487">
    <property type="term" value="F:oligogalacturonide lyase activity"/>
    <property type="evidence" value="ECO:0007669"/>
    <property type="project" value="InterPro"/>
</dbReference>
<evidence type="ECO:0000313" key="2">
    <source>
        <dbReference type="EMBL" id="KKK84869.1"/>
    </source>
</evidence>
<dbReference type="InterPro" id="IPR015943">
    <property type="entry name" value="WD40/YVTN_repeat-like_dom_sf"/>
</dbReference>
<name>A0A0F9B2Q2_9ZZZZ</name>